<keyword evidence="3" id="KW-1185">Reference proteome</keyword>
<feature type="compositionally biased region" description="Basic and acidic residues" evidence="1">
    <location>
        <begin position="203"/>
        <end position="215"/>
    </location>
</feature>
<dbReference type="PANTHER" id="PTHR13271">
    <property type="entry name" value="UNCHARACTERIZED PUTATIVE METHYLTRANSFERASE"/>
    <property type="match status" value="1"/>
</dbReference>
<dbReference type="GO" id="GO:0016279">
    <property type="term" value="F:protein-lysine N-methyltransferase activity"/>
    <property type="evidence" value="ECO:0007669"/>
    <property type="project" value="TreeGrafter"/>
</dbReference>
<feature type="compositionally biased region" description="Low complexity" evidence="1">
    <location>
        <begin position="159"/>
        <end position="171"/>
    </location>
</feature>
<dbReference type="OrthoDB" id="524382at2759"/>
<dbReference type="SUPFAM" id="SSF82199">
    <property type="entry name" value="SET domain"/>
    <property type="match status" value="1"/>
</dbReference>
<feature type="region of interest" description="Disordered" evidence="1">
    <location>
        <begin position="159"/>
        <end position="226"/>
    </location>
</feature>
<dbReference type="GeneID" id="25736457"/>
<dbReference type="Gene3D" id="3.90.1410.10">
    <property type="entry name" value="set domain protein methyltransferase, domain 1"/>
    <property type="match status" value="1"/>
</dbReference>
<feature type="compositionally biased region" description="Low complexity" evidence="1">
    <location>
        <begin position="186"/>
        <end position="196"/>
    </location>
</feature>
<gene>
    <name evidence="2" type="ORF">MNEG_3579</name>
</gene>
<dbReference type="InterPro" id="IPR050600">
    <property type="entry name" value="SETD3_SETD6_MTase"/>
</dbReference>
<sequence length="226" mass="24385">MFDLGFTLAWESFPNDYMHLLQGAAPLAERVVSMQGATRRYWARHGMRLLEEGVTLQLLRRALVTIMTRWCQGPAGGLGGGNMALVPAYDMLNHRNDCPVHYDFEPCPQAGRGGPARATCCVIRTAAPIRKGEEVCLSYNYLSPDMALFHYGFELPDRGQQAAGPPAARAGGHWGSEDGAAEGVQAKSAAASPAPALSIIDTHGFDPSDLRRPHDGPPPVFQGEEA</sequence>
<protein>
    <submittedName>
        <fullName evidence="2">Uncharacterized protein</fullName>
    </submittedName>
</protein>
<dbReference type="RefSeq" id="XP_013903404.1">
    <property type="nucleotide sequence ID" value="XM_014047950.1"/>
</dbReference>
<dbReference type="PANTHER" id="PTHR13271:SF151">
    <property type="entry name" value="SET DOMAIN-CONTAINING PROTEIN 4"/>
    <property type="match status" value="1"/>
</dbReference>
<evidence type="ECO:0000313" key="2">
    <source>
        <dbReference type="EMBL" id="KIZ04385.1"/>
    </source>
</evidence>
<dbReference type="InterPro" id="IPR046341">
    <property type="entry name" value="SET_dom_sf"/>
</dbReference>
<accession>A0A0D2MNV3</accession>
<name>A0A0D2MNV3_9CHLO</name>
<dbReference type="KEGG" id="mng:MNEG_3579"/>
<dbReference type="AlphaFoldDB" id="A0A0D2MNV3"/>
<dbReference type="CDD" id="cd10527">
    <property type="entry name" value="SET_LSMT"/>
    <property type="match status" value="1"/>
</dbReference>
<evidence type="ECO:0000256" key="1">
    <source>
        <dbReference type="SAM" id="MobiDB-lite"/>
    </source>
</evidence>
<evidence type="ECO:0000313" key="3">
    <source>
        <dbReference type="Proteomes" id="UP000054498"/>
    </source>
</evidence>
<reference evidence="2 3" key="1">
    <citation type="journal article" date="2013" name="BMC Genomics">
        <title>Reconstruction of the lipid metabolism for the microalga Monoraphidium neglectum from its genome sequence reveals characteristics suitable for biofuel production.</title>
        <authorList>
            <person name="Bogen C."/>
            <person name="Al-Dilaimi A."/>
            <person name="Albersmeier A."/>
            <person name="Wichmann J."/>
            <person name="Grundmann M."/>
            <person name="Rupp O."/>
            <person name="Lauersen K.J."/>
            <person name="Blifernez-Klassen O."/>
            <person name="Kalinowski J."/>
            <person name="Goesmann A."/>
            <person name="Mussgnug J.H."/>
            <person name="Kruse O."/>
        </authorList>
    </citation>
    <scope>NUCLEOTIDE SEQUENCE [LARGE SCALE GENOMIC DNA]</scope>
    <source>
        <strain evidence="2 3">SAG 48.87</strain>
    </source>
</reference>
<dbReference type="Proteomes" id="UP000054498">
    <property type="component" value="Unassembled WGS sequence"/>
</dbReference>
<dbReference type="EMBL" id="KK100674">
    <property type="protein sequence ID" value="KIZ04385.1"/>
    <property type="molecule type" value="Genomic_DNA"/>
</dbReference>
<organism evidence="2 3">
    <name type="scientific">Monoraphidium neglectum</name>
    <dbReference type="NCBI Taxonomy" id="145388"/>
    <lineage>
        <taxon>Eukaryota</taxon>
        <taxon>Viridiplantae</taxon>
        <taxon>Chlorophyta</taxon>
        <taxon>core chlorophytes</taxon>
        <taxon>Chlorophyceae</taxon>
        <taxon>CS clade</taxon>
        <taxon>Sphaeropleales</taxon>
        <taxon>Selenastraceae</taxon>
        <taxon>Monoraphidium</taxon>
    </lineage>
</organism>
<proteinExistence type="predicted"/>